<dbReference type="Gene3D" id="2.10.25.10">
    <property type="entry name" value="Laminin"/>
    <property type="match status" value="1"/>
</dbReference>
<dbReference type="GO" id="GO:0000139">
    <property type="term" value="C:Golgi membrane"/>
    <property type="evidence" value="ECO:0007669"/>
    <property type="project" value="UniProtKB-SubCell"/>
</dbReference>
<dbReference type="EMBL" id="BMAR01000016">
    <property type="protein sequence ID" value="GFR46852.1"/>
    <property type="molecule type" value="Genomic_DNA"/>
</dbReference>
<dbReference type="InterPro" id="IPR004263">
    <property type="entry name" value="Exostosin"/>
</dbReference>
<name>A0AAD3HN45_9CHLO</name>
<comment type="similarity">
    <text evidence="2">Belongs to the glycosyltransferase 47 family.</text>
</comment>
<evidence type="ECO:0000313" key="6">
    <source>
        <dbReference type="EMBL" id="GFR46852.1"/>
    </source>
</evidence>
<protein>
    <recommendedName>
        <fullName evidence="5">EGF-like domain-containing protein</fullName>
    </recommendedName>
</protein>
<dbReference type="Proteomes" id="UP001054857">
    <property type="component" value="Unassembled WGS sequence"/>
</dbReference>
<dbReference type="PANTHER" id="PTHR11062:SF376">
    <property type="entry name" value="EXOSTOSIN FAMILY PROTEIN"/>
    <property type="match status" value="1"/>
</dbReference>
<dbReference type="PROSITE" id="PS00022">
    <property type="entry name" value="EGF_1"/>
    <property type="match status" value="1"/>
</dbReference>
<dbReference type="GO" id="GO:0016757">
    <property type="term" value="F:glycosyltransferase activity"/>
    <property type="evidence" value="ECO:0007669"/>
    <property type="project" value="InterPro"/>
</dbReference>
<gene>
    <name evidence="6" type="ORF">Agub_g8492</name>
</gene>
<keyword evidence="4" id="KW-0732">Signal</keyword>
<sequence length="511" mass="56728">MFAEYLVMQASTSQACRAACLICICLLLTATGAWALEEGQEQLSSGGGFRSKPGLCTEECYKRATCNEELGGRCDCPKHLAGEDCTRKAAPSHLAAFAQTAQREARDPMPCLNNCTRRGTCALGACVCARGHFGSDCSLSLGPDGATPVLLAEQALLAGQEGEAASSSTPYKPREKRPRIYVYDVPHKYSSWYNPMKIDRGLHWAFWERLLGSGVMVANGEEADWYWIPAKLRSTSDGYRLLETIEYVRQHWPWYDRLQGHRHFVFHTGDTGRGEVTGLVRDATANLTWLHHWGLTREYKPSGWKAAHRPGKDVVVPIYFGSRQGHSVAALSGLHPRAPRLPRTQTLLFAGRICGDHSEPSPTRPWPHCATNRSSGYSQGARQLVHYHHHNRTGYKIVTHNSDYAPDLLNYKWCLAPSGGGHGHRQVLVSLMGCLPLIVSDDVMQPFEPEMDWAAFSLRVAQADVPSLHLTLQAESGEQALRRRQDALRCAAQHMVFSSSSGAFMQEDGRW</sequence>
<keyword evidence="3" id="KW-0333">Golgi apparatus</keyword>
<keyword evidence="7" id="KW-1185">Reference proteome</keyword>
<reference evidence="6 7" key="1">
    <citation type="journal article" date="2021" name="Sci. Rep.">
        <title>Genome sequencing of the multicellular alga Astrephomene provides insights into convergent evolution of germ-soma differentiation.</title>
        <authorList>
            <person name="Yamashita S."/>
            <person name="Yamamoto K."/>
            <person name="Matsuzaki R."/>
            <person name="Suzuki S."/>
            <person name="Yamaguchi H."/>
            <person name="Hirooka S."/>
            <person name="Minakuchi Y."/>
            <person name="Miyagishima S."/>
            <person name="Kawachi M."/>
            <person name="Toyoda A."/>
            <person name="Nozaki H."/>
        </authorList>
    </citation>
    <scope>NUCLEOTIDE SEQUENCE [LARGE SCALE GENOMIC DNA]</scope>
    <source>
        <strain evidence="6 7">NIES-4017</strain>
    </source>
</reference>
<dbReference type="PANTHER" id="PTHR11062">
    <property type="entry name" value="EXOSTOSIN HEPARAN SULFATE GLYCOSYLTRANSFERASE -RELATED"/>
    <property type="match status" value="1"/>
</dbReference>
<comment type="caution">
    <text evidence="6">The sequence shown here is derived from an EMBL/GenBank/DDBJ whole genome shotgun (WGS) entry which is preliminary data.</text>
</comment>
<feature type="signal peptide" evidence="4">
    <location>
        <begin position="1"/>
        <end position="35"/>
    </location>
</feature>
<evidence type="ECO:0000256" key="4">
    <source>
        <dbReference type="SAM" id="SignalP"/>
    </source>
</evidence>
<feature type="chain" id="PRO_5042064723" description="EGF-like domain-containing protein" evidence="4">
    <location>
        <begin position="36"/>
        <end position="511"/>
    </location>
</feature>
<organism evidence="6 7">
    <name type="scientific">Astrephomene gubernaculifera</name>
    <dbReference type="NCBI Taxonomy" id="47775"/>
    <lineage>
        <taxon>Eukaryota</taxon>
        <taxon>Viridiplantae</taxon>
        <taxon>Chlorophyta</taxon>
        <taxon>core chlorophytes</taxon>
        <taxon>Chlorophyceae</taxon>
        <taxon>CS clade</taxon>
        <taxon>Chlamydomonadales</taxon>
        <taxon>Astrephomenaceae</taxon>
        <taxon>Astrephomene</taxon>
    </lineage>
</organism>
<evidence type="ECO:0000256" key="3">
    <source>
        <dbReference type="ARBA" id="ARBA00023034"/>
    </source>
</evidence>
<evidence type="ECO:0000256" key="1">
    <source>
        <dbReference type="ARBA" id="ARBA00004323"/>
    </source>
</evidence>
<dbReference type="InterPro" id="IPR000742">
    <property type="entry name" value="EGF"/>
</dbReference>
<feature type="domain" description="EGF-like" evidence="5">
    <location>
        <begin position="74"/>
        <end position="85"/>
    </location>
</feature>
<accession>A0AAD3HN45</accession>
<evidence type="ECO:0000313" key="7">
    <source>
        <dbReference type="Proteomes" id="UP001054857"/>
    </source>
</evidence>
<proteinExistence type="inferred from homology"/>
<evidence type="ECO:0000259" key="5">
    <source>
        <dbReference type="PROSITE" id="PS00022"/>
    </source>
</evidence>
<comment type="subcellular location">
    <subcellularLocation>
        <location evidence="1">Golgi apparatus membrane</location>
        <topology evidence="1">Single-pass type II membrane protein</topology>
    </subcellularLocation>
</comment>
<dbReference type="Pfam" id="PF03016">
    <property type="entry name" value="Exostosin_GT47"/>
    <property type="match status" value="1"/>
</dbReference>
<dbReference type="InterPro" id="IPR040911">
    <property type="entry name" value="Exostosin_GT47"/>
</dbReference>
<evidence type="ECO:0000256" key="2">
    <source>
        <dbReference type="ARBA" id="ARBA00010271"/>
    </source>
</evidence>
<feature type="non-terminal residue" evidence="6">
    <location>
        <position position="511"/>
    </location>
</feature>
<dbReference type="AlphaFoldDB" id="A0AAD3HN45"/>